<evidence type="ECO:0008006" key="3">
    <source>
        <dbReference type="Google" id="ProtNLM"/>
    </source>
</evidence>
<name>A0ABU4S219_9GAMM</name>
<dbReference type="RefSeq" id="WP_302724157.1">
    <property type="nucleotide sequence ID" value="NZ_JAULRU010000742.1"/>
</dbReference>
<organism evidence="1 2">
    <name type="scientific">Gilvimarinus gilvus</name>
    <dbReference type="NCBI Taxonomy" id="3058038"/>
    <lineage>
        <taxon>Bacteria</taxon>
        <taxon>Pseudomonadati</taxon>
        <taxon>Pseudomonadota</taxon>
        <taxon>Gammaproteobacteria</taxon>
        <taxon>Cellvibrionales</taxon>
        <taxon>Cellvibrionaceae</taxon>
        <taxon>Gilvimarinus</taxon>
    </lineage>
</organism>
<protein>
    <recommendedName>
        <fullName evidence="3">Lipoprotein</fullName>
    </recommendedName>
</protein>
<comment type="caution">
    <text evidence="1">The sequence shown here is derived from an EMBL/GenBank/DDBJ whole genome shotgun (WGS) entry which is preliminary data.</text>
</comment>
<dbReference type="Proteomes" id="UP001273505">
    <property type="component" value="Unassembled WGS sequence"/>
</dbReference>
<keyword evidence="2" id="KW-1185">Reference proteome</keyword>
<gene>
    <name evidence="1" type="ORF">SCD92_17770</name>
</gene>
<accession>A0ABU4S219</accession>
<dbReference type="EMBL" id="JAXAFO010000044">
    <property type="protein sequence ID" value="MDX6851230.1"/>
    <property type="molecule type" value="Genomic_DNA"/>
</dbReference>
<sequence length="124" mass="13521">MAVLSACSTIPEPEDDGLDMREVYDQKVGGGSVQSLWRVVGGRNLVEPDPDYTAYTRQVQNETDNLFPALPNPTLYLYVRPRTVGTDGLPVPGYTVPFKLWPRDIYGMPGEAPTANHNLGGGAQ</sequence>
<proteinExistence type="predicted"/>
<evidence type="ECO:0000313" key="2">
    <source>
        <dbReference type="Proteomes" id="UP001273505"/>
    </source>
</evidence>
<reference evidence="1 2" key="1">
    <citation type="submission" date="2023-11" db="EMBL/GenBank/DDBJ databases">
        <title>Gilvimarinus fulvus sp. nov., isolated from the surface of Kelp.</title>
        <authorList>
            <person name="Sun Y.Y."/>
            <person name="Gong Y."/>
            <person name="Du Z.J."/>
        </authorList>
    </citation>
    <scope>NUCLEOTIDE SEQUENCE [LARGE SCALE GENOMIC DNA]</scope>
    <source>
        <strain evidence="1 2">SDUM040013</strain>
    </source>
</reference>
<evidence type="ECO:0000313" key="1">
    <source>
        <dbReference type="EMBL" id="MDX6851230.1"/>
    </source>
</evidence>